<proteinExistence type="predicted"/>
<protein>
    <submittedName>
        <fullName evidence="1">Uncharacterized protein</fullName>
    </submittedName>
</protein>
<dbReference type="EMBL" id="GBRH01181660">
    <property type="protein sequence ID" value="JAE16236.1"/>
    <property type="molecule type" value="Transcribed_RNA"/>
</dbReference>
<reference evidence="1" key="1">
    <citation type="submission" date="2014-09" db="EMBL/GenBank/DDBJ databases">
        <authorList>
            <person name="Magalhaes I.L.F."/>
            <person name="Oliveira U."/>
            <person name="Santos F.R."/>
            <person name="Vidigal T.H.D.A."/>
            <person name="Brescovit A.D."/>
            <person name="Santos A.J."/>
        </authorList>
    </citation>
    <scope>NUCLEOTIDE SEQUENCE</scope>
    <source>
        <tissue evidence="1">Shoot tissue taken approximately 20 cm above the soil surface</tissue>
    </source>
</reference>
<accession>A0A0A9G123</accession>
<reference evidence="1" key="2">
    <citation type="journal article" date="2015" name="Data Brief">
        <title>Shoot transcriptome of the giant reed, Arundo donax.</title>
        <authorList>
            <person name="Barrero R.A."/>
            <person name="Guerrero F.D."/>
            <person name="Moolhuijzen P."/>
            <person name="Goolsby J.A."/>
            <person name="Tidwell J."/>
            <person name="Bellgard S.E."/>
            <person name="Bellgard M.I."/>
        </authorList>
    </citation>
    <scope>NUCLEOTIDE SEQUENCE</scope>
    <source>
        <tissue evidence="1">Shoot tissue taken approximately 20 cm above the soil surface</tissue>
    </source>
</reference>
<evidence type="ECO:0000313" key="1">
    <source>
        <dbReference type="EMBL" id="JAE16236.1"/>
    </source>
</evidence>
<organism evidence="1">
    <name type="scientific">Arundo donax</name>
    <name type="common">Giant reed</name>
    <name type="synonym">Donax arundinaceus</name>
    <dbReference type="NCBI Taxonomy" id="35708"/>
    <lineage>
        <taxon>Eukaryota</taxon>
        <taxon>Viridiplantae</taxon>
        <taxon>Streptophyta</taxon>
        <taxon>Embryophyta</taxon>
        <taxon>Tracheophyta</taxon>
        <taxon>Spermatophyta</taxon>
        <taxon>Magnoliopsida</taxon>
        <taxon>Liliopsida</taxon>
        <taxon>Poales</taxon>
        <taxon>Poaceae</taxon>
        <taxon>PACMAD clade</taxon>
        <taxon>Arundinoideae</taxon>
        <taxon>Arundineae</taxon>
        <taxon>Arundo</taxon>
    </lineage>
</organism>
<name>A0A0A9G123_ARUDO</name>
<sequence length="13" mass="1377">MIEGASTGQVMPR</sequence>